<feature type="compositionally biased region" description="Low complexity" evidence="1">
    <location>
        <begin position="12"/>
        <end position="26"/>
    </location>
</feature>
<sequence length="113" mass="12107">MGSPQWNPHLVTASTTSTSSSLSVESPKQVAASGRRAVATEQDGLVRPKRPYAEEASWYSARREDGAPRPRALGGNNETKGIRAPEEAALLRNSQRKRTAKSHGGNLRAIEGA</sequence>
<gene>
    <name evidence="2" type="ORF">GCM10023183_23870</name>
</gene>
<accession>A0ABP8FNE2</accession>
<proteinExistence type="predicted"/>
<protein>
    <submittedName>
        <fullName evidence="2">Uncharacterized protein</fullName>
    </submittedName>
</protein>
<comment type="caution">
    <text evidence="2">The sequence shown here is derived from an EMBL/GenBank/DDBJ whole genome shotgun (WGS) entry which is preliminary data.</text>
</comment>
<keyword evidence="3" id="KW-1185">Reference proteome</keyword>
<evidence type="ECO:0000313" key="3">
    <source>
        <dbReference type="Proteomes" id="UP001501844"/>
    </source>
</evidence>
<evidence type="ECO:0000256" key="1">
    <source>
        <dbReference type="SAM" id="MobiDB-lite"/>
    </source>
</evidence>
<dbReference type="Proteomes" id="UP001501844">
    <property type="component" value="Unassembled WGS sequence"/>
</dbReference>
<evidence type="ECO:0000313" key="2">
    <source>
        <dbReference type="EMBL" id="GAA4307790.1"/>
    </source>
</evidence>
<feature type="region of interest" description="Disordered" evidence="1">
    <location>
        <begin position="1"/>
        <end position="113"/>
    </location>
</feature>
<organism evidence="2 3">
    <name type="scientific">Nibribacter koreensis</name>
    <dbReference type="NCBI Taxonomy" id="1084519"/>
    <lineage>
        <taxon>Bacteria</taxon>
        <taxon>Pseudomonadati</taxon>
        <taxon>Bacteroidota</taxon>
        <taxon>Cytophagia</taxon>
        <taxon>Cytophagales</taxon>
        <taxon>Hymenobacteraceae</taxon>
        <taxon>Nibribacter</taxon>
    </lineage>
</organism>
<dbReference type="EMBL" id="BAABGX010000002">
    <property type="protein sequence ID" value="GAA4307790.1"/>
    <property type="molecule type" value="Genomic_DNA"/>
</dbReference>
<reference evidence="3" key="1">
    <citation type="journal article" date="2019" name="Int. J. Syst. Evol. Microbiol.">
        <title>The Global Catalogue of Microorganisms (GCM) 10K type strain sequencing project: providing services to taxonomists for standard genome sequencing and annotation.</title>
        <authorList>
            <consortium name="The Broad Institute Genomics Platform"/>
            <consortium name="The Broad Institute Genome Sequencing Center for Infectious Disease"/>
            <person name="Wu L."/>
            <person name="Ma J."/>
        </authorList>
    </citation>
    <scope>NUCLEOTIDE SEQUENCE [LARGE SCALE GENOMIC DNA]</scope>
    <source>
        <strain evidence="3">JCM 17917</strain>
    </source>
</reference>
<name>A0ABP8FNE2_9BACT</name>